<feature type="domain" description="Peptidase M20 dimerisation" evidence="3">
    <location>
        <begin position="186"/>
        <end position="280"/>
    </location>
</feature>
<dbReference type="SUPFAM" id="SSF55031">
    <property type="entry name" value="Bacterial exopeptidase dimerisation domain"/>
    <property type="match status" value="1"/>
</dbReference>
<gene>
    <name evidence="4" type="ORF">FHG85_00870</name>
</gene>
<organism evidence="4 5">
    <name type="scientific">Tenuifilum thalassicum</name>
    <dbReference type="NCBI Taxonomy" id="2590900"/>
    <lineage>
        <taxon>Bacteria</taxon>
        <taxon>Pseudomonadati</taxon>
        <taxon>Bacteroidota</taxon>
        <taxon>Bacteroidia</taxon>
        <taxon>Bacteroidales</taxon>
        <taxon>Tenuifilaceae</taxon>
        <taxon>Tenuifilum</taxon>
    </lineage>
</organism>
<dbReference type="PANTHER" id="PTHR11014">
    <property type="entry name" value="PEPTIDASE M20 FAMILY MEMBER"/>
    <property type="match status" value="1"/>
</dbReference>
<keyword evidence="2" id="KW-0464">Manganese</keyword>
<protein>
    <submittedName>
        <fullName evidence="4">Amidohydrolase</fullName>
    </submittedName>
</protein>
<evidence type="ECO:0000256" key="2">
    <source>
        <dbReference type="PIRSR" id="PIRSR005962-1"/>
    </source>
</evidence>
<accession>A0A7D3XEH6</accession>
<dbReference type="InterPro" id="IPR011650">
    <property type="entry name" value="Peptidase_M20_dimer"/>
</dbReference>
<dbReference type="NCBIfam" id="TIGR01891">
    <property type="entry name" value="amidohydrolases"/>
    <property type="match status" value="1"/>
</dbReference>
<dbReference type="AlphaFoldDB" id="A0A7D3XEH6"/>
<keyword evidence="2" id="KW-0479">Metal-binding</keyword>
<dbReference type="KEGG" id="ttz:FHG85_00870"/>
<reference evidence="4 5" key="1">
    <citation type="submission" date="2019-07" db="EMBL/GenBank/DDBJ databases">
        <title>Thalassofilum flectens gen. nov., sp. nov., a novel moderate thermophilic anaerobe from a shallow sea hot spring in Kunashir Island (Russia), representing a new family in the order Bacteroidales, and proposal of Thalassofilacea fam. nov.</title>
        <authorList>
            <person name="Kochetkova T.V."/>
            <person name="Podosokorskaya O.A."/>
            <person name="Novikov A."/>
            <person name="Elcheninov A.G."/>
            <person name="Toshchakov S.V."/>
            <person name="Kublanov I.V."/>
        </authorList>
    </citation>
    <scope>NUCLEOTIDE SEQUENCE [LARGE SCALE GENOMIC DNA]</scope>
    <source>
        <strain evidence="4 5">38-H</strain>
    </source>
</reference>
<keyword evidence="1 4" id="KW-0378">Hydrolase</keyword>
<keyword evidence="5" id="KW-1185">Reference proteome</keyword>
<dbReference type="EMBL" id="CP041345">
    <property type="protein sequence ID" value="QKG78877.1"/>
    <property type="molecule type" value="Genomic_DNA"/>
</dbReference>
<dbReference type="InterPro" id="IPR017439">
    <property type="entry name" value="Amidohydrolase"/>
</dbReference>
<feature type="binding site" evidence="2">
    <location>
        <position position="98"/>
    </location>
    <ligand>
        <name>Mn(2+)</name>
        <dbReference type="ChEBI" id="CHEBI:29035"/>
        <label>2</label>
    </ligand>
</feature>
<dbReference type="Proteomes" id="UP000500961">
    <property type="component" value="Chromosome"/>
</dbReference>
<feature type="binding site" evidence="2">
    <location>
        <position position="134"/>
    </location>
    <ligand>
        <name>Mn(2+)</name>
        <dbReference type="ChEBI" id="CHEBI:29035"/>
        <label>2</label>
    </ligand>
</feature>
<dbReference type="InterPro" id="IPR002933">
    <property type="entry name" value="Peptidase_M20"/>
</dbReference>
<dbReference type="GO" id="GO:0050118">
    <property type="term" value="F:N-acetyldiaminopimelate deacetylase activity"/>
    <property type="evidence" value="ECO:0007669"/>
    <property type="project" value="UniProtKB-ARBA"/>
</dbReference>
<evidence type="ECO:0000256" key="1">
    <source>
        <dbReference type="ARBA" id="ARBA00022801"/>
    </source>
</evidence>
<dbReference type="Pfam" id="PF07687">
    <property type="entry name" value="M20_dimer"/>
    <property type="match status" value="1"/>
</dbReference>
<dbReference type="CDD" id="cd03886">
    <property type="entry name" value="M20_Acy1"/>
    <property type="match status" value="1"/>
</dbReference>
<dbReference type="RefSeq" id="WP_173072392.1">
    <property type="nucleotide sequence ID" value="NZ_CP041345.1"/>
</dbReference>
<dbReference type="PIRSF" id="PIRSF005962">
    <property type="entry name" value="Pept_M20D_amidohydro"/>
    <property type="match status" value="1"/>
</dbReference>
<feature type="binding site" evidence="2">
    <location>
        <position position="359"/>
    </location>
    <ligand>
        <name>Mn(2+)</name>
        <dbReference type="ChEBI" id="CHEBI:29035"/>
        <label>2</label>
    </ligand>
</feature>
<evidence type="ECO:0000313" key="5">
    <source>
        <dbReference type="Proteomes" id="UP000500961"/>
    </source>
</evidence>
<dbReference type="InterPro" id="IPR036264">
    <property type="entry name" value="Bact_exopeptidase_dim_dom"/>
</dbReference>
<dbReference type="GO" id="GO:0019877">
    <property type="term" value="P:diaminopimelate biosynthetic process"/>
    <property type="evidence" value="ECO:0007669"/>
    <property type="project" value="UniProtKB-ARBA"/>
</dbReference>
<evidence type="ECO:0000259" key="3">
    <source>
        <dbReference type="Pfam" id="PF07687"/>
    </source>
</evidence>
<comment type="cofactor">
    <cofactor evidence="2">
        <name>Mn(2+)</name>
        <dbReference type="ChEBI" id="CHEBI:29035"/>
    </cofactor>
    <text evidence="2">The Mn(2+) ion enhances activity.</text>
</comment>
<dbReference type="Pfam" id="PF01546">
    <property type="entry name" value="Peptidase_M20"/>
    <property type="match status" value="1"/>
</dbReference>
<dbReference type="PANTHER" id="PTHR11014:SF63">
    <property type="entry name" value="METALLOPEPTIDASE, PUTATIVE (AFU_ORTHOLOGUE AFUA_6G09600)-RELATED"/>
    <property type="match status" value="1"/>
</dbReference>
<dbReference type="SUPFAM" id="SSF53187">
    <property type="entry name" value="Zn-dependent exopeptidases"/>
    <property type="match status" value="1"/>
</dbReference>
<feature type="binding site" evidence="2">
    <location>
        <position position="161"/>
    </location>
    <ligand>
        <name>Mn(2+)</name>
        <dbReference type="ChEBI" id="CHEBI:29035"/>
        <label>2</label>
    </ligand>
</feature>
<dbReference type="GO" id="GO:0046872">
    <property type="term" value="F:metal ion binding"/>
    <property type="evidence" value="ECO:0007669"/>
    <property type="project" value="UniProtKB-KW"/>
</dbReference>
<sequence>MRTNSQLINKMIEFRRHIHRFPELSFHEVRTAQYIKSIFKSEGIKVLDFGTHESFISIVEGAQDGKTFGLRAELDALPIREETGLEFSSTNENVMHACGHDMHMAIAMGVTLTLFSQRENLKGRFIAIFQSGEELLPGGAQAITQTNLFNELKPDAMFGIHMLPELEAGKIGLCAGRYMASGDEIYITVKGKGGHAALPHLLVDPVVCSSEIILNLQTIVSRKSPALIPTVLSFGKILANGATNIIPDEVHIEGTFRTMDEEWRGKAHQLIHQTAGNVAKAHGAICEVDIRKGYPSVYNNPELTHQVETIAARVIGSNNVVKLEPRMTTDDFAYFSNMVPSVYFRVGAGYSKKENPQLHQNTFNPSEEAIEIGWDILVNIFTEMMR</sequence>
<feature type="binding site" evidence="2">
    <location>
        <position position="100"/>
    </location>
    <ligand>
        <name>Mn(2+)</name>
        <dbReference type="ChEBI" id="CHEBI:29035"/>
        <label>2</label>
    </ligand>
</feature>
<dbReference type="Gene3D" id="3.30.70.360">
    <property type="match status" value="1"/>
</dbReference>
<evidence type="ECO:0000313" key="4">
    <source>
        <dbReference type="EMBL" id="QKG78877.1"/>
    </source>
</evidence>
<name>A0A7D3XEH6_9BACT</name>
<dbReference type="Gene3D" id="3.40.630.10">
    <property type="entry name" value="Zn peptidases"/>
    <property type="match status" value="1"/>
</dbReference>
<dbReference type="FunFam" id="3.30.70.360:FF:000001">
    <property type="entry name" value="N-acetyldiaminopimelate deacetylase"/>
    <property type="match status" value="1"/>
</dbReference>
<proteinExistence type="predicted"/>